<evidence type="ECO:0000313" key="2">
    <source>
        <dbReference type="EMBL" id="CAE8658642.1"/>
    </source>
</evidence>
<evidence type="ECO:0008006" key="4">
    <source>
        <dbReference type="Google" id="ProtNLM"/>
    </source>
</evidence>
<accession>A0A813IXS0</accession>
<proteinExistence type="predicted"/>
<dbReference type="AlphaFoldDB" id="A0A813IXS0"/>
<name>A0A813IXS0_POLGL</name>
<evidence type="ECO:0000313" key="3">
    <source>
        <dbReference type="Proteomes" id="UP000626109"/>
    </source>
</evidence>
<dbReference type="Proteomes" id="UP000626109">
    <property type="component" value="Unassembled WGS sequence"/>
</dbReference>
<reference evidence="2" key="1">
    <citation type="submission" date="2021-02" db="EMBL/GenBank/DDBJ databases">
        <authorList>
            <person name="Dougan E. K."/>
            <person name="Rhodes N."/>
            <person name="Thang M."/>
            <person name="Chan C."/>
        </authorList>
    </citation>
    <scope>NUCLEOTIDE SEQUENCE</scope>
</reference>
<feature type="signal peptide" evidence="1">
    <location>
        <begin position="1"/>
        <end position="22"/>
    </location>
</feature>
<sequence>DFPRVALLSAVVAGLSLRFASAMVEIEGRAVWIRGPAGSSCDVVCKARGGCREDSWPSTPAEFEEAALEANFQCVAPIQMGGSKYDPSTDGRYCGWQGPAPKAGEESRCAAVGDSGTHRFCPCYGDKEL</sequence>
<evidence type="ECO:0000256" key="1">
    <source>
        <dbReference type="SAM" id="SignalP"/>
    </source>
</evidence>
<dbReference type="EMBL" id="CAJNNW010016180">
    <property type="protein sequence ID" value="CAE8658642.1"/>
    <property type="molecule type" value="Genomic_DNA"/>
</dbReference>
<gene>
    <name evidence="2" type="ORF">PGLA2088_LOCUS13511</name>
</gene>
<protein>
    <recommendedName>
        <fullName evidence="4">Alpha-1,6-mannosyl-glycoprotein 6-beta-N-acetylglucosaminyltransferase</fullName>
    </recommendedName>
</protein>
<feature type="non-terminal residue" evidence="2">
    <location>
        <position position="129"/>
    </location>
</feature>
<comment type="caution">
    <text evidence="2">The sequence shown here is derived from an EMBL/GenBank/DDBJ whole genome shotgun (WGS) entry which is preliminary data.</text>
</comment>
<keyword evidence="1" id="KW-0732">Signal</keyword>
<feature type="chain" id="PRO_5032619104" description="Alpha-1,6-mannosyl-glycoprotein 6-beta-N-acetylglucosaminyltransferase" evidence="1">
    <location>
        <begin position="23"/>
        <end position="129"/>
    </location>
</feature>
<organism evidence="2 3">
    <name type="scientific">Polarella glacialis</name>
    <name type="common">Dinoflagellate</name>
    <dbReference type="NCBI Taxonomy" id="89957"/>
    <lineage>
        <taxon>Eukaryota</taxon>
        <taxon>Sar</taxon>
        <taxon>Alveolata</taxon>
        <taxon>Dinophyceae</taxon>
        <taxon>Suessiales</taxon>
        <taxon>Suessiaceae</taxon>
        <taxon>Polarella</taxon>
    </lineage>
</organism>